<keyword evidence="1" id="KW-0378">Hydrolase</keyword>
<feature type="domain" description="Peptidase A2" evidence="2">
    <location>
        <begin position="41"/>
        <end position="79"/>
    </location>
</feature>
<evidence type="ECO:0000259" key="2">
    <source>
        <dbReference type="PROSITE" id="PS50175"/>
    </source>
</evidence>
<reference evidence="4" key="1">
    <citation type="submission" date="2017-03" db="EMBL/GenBank/DDBJ databases">
        <title>Phytopthora megakarya and P. palmivora, two closely related causual agents of cacao black pod achieved similar genome size and gene model numbers by different mechanisms.</title>
        <authorList>
            <person name="Ali S."/>
            <person name="Shao J."/>
            <person name="Larry D.J."/>
            <person name="Kronmiller B."/>
            <person name="Shen D."/>
            <person name="Strem M.D."/>
            <person name="Melnick R.L."/>
            <person name="Guiltinan M.J."/>
            <person name="Tyler B.M."/>
            <person name="Meinhardt L.W."/>
            <person name="Bailey B.A."/>
        </authorList>
    </citation>
    <scope>NUCLEOTIDE SEQUENCE [LARGE SCALE GENOMIC DNA]</scope>
    <source>
        <strain evidence="4">zdho120</strain>
    </source>
</reference>
<sequence>MPLIQDDIIYPERLYPEYQRSNEANSHEIATVCEAINDLRTRILLDTGALLSIVSLDLARRVRIKIRTHRQIMVSGLGGVPTYISAHACVKITLGWKVVYLQNVWIENIGEGEDVLLDMNFMYSAGITSCIREGIVKLPDEEDVVMYDDVPRKRRCRSARRKVGTYVPVKPQQLRSNMVRRIRSAK</sequence>
<protein>
    <recommendedName>
        <fullName evidence="2">Peptidase A2 domain-containing protein</fullName>
    </recommendedName>
</protein>
<evidence type="ECO:0000256" key="1">
    <source>
        <dbReference type="ARBA" id="ARBA00022801"/>
    </source>
</evidence>
<comment type="caution">
    <text evidence="3">The sequence shown here is derived from an EMBL/GenBank/DDBJ whole genome shotgun (WGS) entry which is preliminary data.</text>
</comment>
<dbReference type="GO" id="GO:0004190">
    <property type="term" value="F:aspartic-type endopeptidase activity"/>
    <property type="evidence" value="ECO:0007669"/>
    <property type="project" value="InterPro"/>
</dbReference>
<organism evidence="3 4">
    <name type="scientific">Phytophthora megakarya</name>
    <dbReference type="NCBI Taxonomy" id="4795"/>
    <lineage>
        <taxon>Eukaryota</taxon>
        <taxon>Sar</taxon>
        <taxon>Stramenopiles</taxon>
        <taxon>Oomycota</taxon>
        <taxon>Peronosporomycetes</taxon>
        <taxon>Peronosporales</taxon>
        <taxon>Peronosporaceae</taxon>
        <taxon>Phytophthora</taxon>
    </lineage>
</organism>
<dbReference type="PROSITE" id="PS50175">
    <property type="entry name" value="ASP_PROT_RETROV"/>
    <property type="match status" value="1"/>
</dbReference>
<name>A0A225VUI3_9STRA</name>
<dbReference type="AlphaFoldDB" id="A0A225VUI3"/>
<dbReference type="EMBL" id="NBNE01003106">
    <property type="protein sequence ID" value="OWZ08568.1"/>
    <property type="molecule type" value="Genomic_DNA"/>
</dbReference>
<accession>A0A225VUI3</accession>
<dbReference type="GO" id="GO:0006508">
    <property type="term" value="P:proteolysis"/>
    <property type="evidence" value="ECO:0007669"/>
    <property type="project" value="InterPro"/>
</dbReference>
<gene>
    <name evidence="3" type="ORF">PHMEG_00018865</name>
</gene>
<dbReference type="SUPFAM" id="SSF50630">
    <property type="entry name" value="Acid proteases"/>
    <property type="match status" value="1"/>
</dbReference>
<evidence type="ECO:0000313" key="3">
    <source>
        <dbReference type="EMBL" id="OWZ08568.1"/>
    </source>
</evidence>
<dbReference type="InterPro" id="IPR021109">
    <property type="entry name" value="Peptidase_aspartic_dom_sf"/>
</dbReference>
<dbReference type="OrthoDB" id="128412at2759"/>
<dbReference type="Gene3D" id="2.40.70.10">
    <property type="entry name" value="Acid Proteases"/>
    <property type="match status" value="1"/>
</dbReference>
<keyword evidence="4" id="KW-1185">Reference proteome</keyword>
<proteinExistence type="predicted"/>
<evidence type="ECO:0000313" key="4">
    <source>
        <dbReference type="Proteomes" id="UP000198211"/>
    </source>
</evidence>
<dbReference type="Pfam" id="PF13650">
    <property type="entry name" value="Asp_protease_2"/>
    <property type="match status" value="1"/>
</dbReference>
<dbReference type="Proteomes" id="UP000198211">
    <property type="component" value="Unassembled WGS sequence"/>
</dbReference>
<dbReference type="InterPro" id="IPR001995">
    <property type="entry name" value="Peptidase_A2_cat"/>
</dbReference>